<dbReference type="InterPro" id="IPR025156">
    <property type="entry name" value="RNase_M5_C"/>
</dbReference>
<keyword evidence="10 11" id="KW-0694">RNA-binding</keyword>
<dbReference type="EC" id="3.1.26.8" evidence="11 12"/>
<evidence type="ECO:0000256" key="8">
    <source>
        <dbReference type="ARBA" id="ARBA00022801"/>
    </source>
</evidence>
<evidence type="ECO:0000313" key="14">
    <source>
        <dbReference type="EMBL" id="QBO36321.1"/>
    </source>
</evidence>
<evidence type="ECO:0000256" key="1">
    <source>
        <dbReference type="ARBA" id="ARBA00022490"/>
    </source>
</evidence>
<comment type="subcellular location">
    <subcellularLocation>
        <location evidence="11">Cytoplasm</location>
    </subcellularLocation>
</comment>
<keyword evidence="6 11" id="KW-0699">rRNA-binding</keyword>
<dbReference type="Pfam" id="PF13331">
    <property type="entry name" value="DUF4093"/>
    <property type="match status" value="1"/>
</dbReference>
<dbReference type="PROSITE" id="PS50880">
    <property type="entry name" value="TOPRIM"/>
    <property type="match status" value="1"/>
</dbReference>
<keyword evidence="9" id="KW-0460">Magnesium</keyword>
<evidence type="ECO:0000256" key="9">
    <source>
        <dbReference type="ARBA" id="ARBA00022842"/>
    </source>
</evidence>
<evidence type="ECO:0000256" key="5">
    <source>
        <dbReference type="ARBA" id="ARBA00022723"/>
    </source>
</evidence>
<dbReference type="Pfam" id="PF01751">
    <property type="entry name" value="Toprim"/>
    <property type="match status" value="1"/>
</dbReference>
<dbReference type="OrthoDB" id="9791329at2"/>
<dbReference type="PANTHER" id="PTHR39156:SF1">
    <property type="entry name" value="RIBONUCLEASE M5"/>
    <property type="match status" value="1"/>
</dbReference>
<dbReference type="CDD" id="cd01027">
    <property type="entry name" value="TOPRIM_RNase_M5_like"/>
    <property type="match status" value="1"/>
</dbReference>
<keyword evidence="1 11" id="KW-0963">Cytoplasm</keyword>
<keyword evidence="4 11" id="KW-0540">Nuclease</keyword>
<evidence type="ECO:0000256" key="7">
    <source>
        <dbReference type="ARBA" id="ARBA00022759"/>
    </source>
</evidence>
<reference evidence="15" key="1">
    <citation type="submission" date="2019-03" db="EMBL/GenBank/DDBJ databases">
        <title>Weissella sp. 26KH-42 Genome sequencing.</title>
        <authorList>
            <person name="Heo J."/>
            <person name="Kim S.-J."/>
            <person name="Kim J.-S."/>
            <person name="Hong S.-B."/>
            <person name="Kwon S.-W."/>
        </authorList>
    </citation>
    <scope>NUCLEOTIDE SEQUENCE [LARGE SCALE GENOMIC DNA]</scope>
    <source>
        <strain evidence="15">26KH-42</strain>
    </source>
</reference>
<protein>
    <recommendedName>
        <fullName evidence="11 12">Ribonuclease M5</fullName>
        <ecNumber evidence="11 12">3.1.26.8</ecNumber>
    </recommendedName>
    <alternativeName>
        <fullName evidence="11">RNase M5</fullName>
    </alternativeName>
    <alternativeName>
        <fullName evidence="11">Ribosomal RNA terminal maturase M5</fullName>
    </alternativeName>
</protein>
<dbReference type="HAMAP" id="MF_01469">
    <property type="entry name" value="RNase_M5"/>
    <property type="match status" value="1"/>
</dbReference>
<evidence type="ECO:0000256" key="10">
    <source>
        <dbReference type="ARBA" id="ARBA00022884"/>
    </source>
</evidence>
<dbReference type="Gene3D" id="3.40.1360.10">
    <property type="match status" value="1"/>
</dbReference>
<evidence type="ECO:0000256" key="4">
    <source>
        <dbReference type="ARBA" id="ARBA00022722"/>
    </source>
</evidence>
<dbReference type="InterPro" id="IPR004466">
    <property type="entry name" value="RNase_M5"/>
</dbReference>
<organism evidence="14 15">
    <name type="scientific">Periweissella cryptocerci</name>
    <dbReference type="NCBI Taxonomy" id="2506420"/>
    <lineage>
        <taxon>Bacteria</taxon>
        <taxon>Bacillati</taxon>
        <taxon>Bacillota</taxon>
        <taxon>Bacilli</taxon>
        <taxon>Lactobacillales</taxon>
        <taxon>Lactobacillaceae</taxon>
        <taxon>Periweissella</taxon>
    </lineage>
</organism>
<dbReference type="EMBL" id="CP037940">
    <property type="protein sequence ID" value="QBO36321.1"/>
    <property type="molecule type" value="Genomic_DNA"/>
</dbReference>
<dbReference type="PANTHER" id="PTHR39156">
    <property type="entry name" value="RIBONUCLEASE M5"/>
    <property type="match status" value="1"/>
</dbReference>
<dbReference type="Proteomes" id="UP000292886">
    <property type="component" value="Chromosome"/>
</dbReference>
<keyword evidence="2 11" id="KW-0690">Ribosome biogenesis</keyword>
<comment type="function">
    <text evidence="11">Required for correct processing of both the 5' and 3' ends of 5S rRNA precursor. Cleaves both sides of a double-stranded region yielding mature 5S rRNA in one step.</text>
</comment>
<proteinExistence type="inferred from homology"/>
<evidence type="ECO:0000313" key="15">
    <source>
        <dbReference type="Proteomes" id="UP000292886"/>
    </source>
</evidence>
<evidence type="ECO:0000256" key="12">
    <source>
        <dbReference type="NCBIfam" id="TIGR00334"/>
    </source>
</evidence>
<dbReference type="SMART" id="SM00493">
    <property type="entry name" value="TOPRIM"/>
    <property type="match status" value="1"/>
</dbReference>
<dbReference type="GO" id="GO:0019843">
    <property type="term" value="F:rRNA binding"/>
    <property type="evidence" value="ECO:0007669"/>
    <property type="project" value="UniProtKB-KW"/>
</dbReference>
<dbReference type="InterPro" id="IPR034141">
    <property type="entry name" value="TOPRIM_RNase_M5-like"/>
</dbReference>
<dbReference type="KEGG" id="wei:EQG49_07545"/>
<dbReference type="GO" id="GO:0006364">
    <property type="term" value="P:rRNA processing"/>
    <property type="evidence" value="ECO:0007669"/>
    <property type="project" value="UniProtKB-UniRule"/>
</dbReference>
<feature type="domain" description="Toprim" evidence="13">
    <location>
        <begin position="5"/>
        <end position="88"/>
    </location>
</feature>
<dbReference type="InterPro" id="IPR006171">
    <property type="entry name" value="TOPRIM_dom"/>
</dbReference>
<name>A0A4P6YUC2_9LACO</name>
<keyword evidence="3 11" id="KW-0698">rRNA processing</keyword>
<keyword evidence="15" id="KW-1185">Reference proteome</keyword>
<evidence type="ECO:0000259" key="13">
    <source>
        <dbReference type="PROSITE" id="PS50880"/>
    </source>
</evidence>
<dbReference type="RefSeq" id="WP_133363398.1">
    <property type="nucleotide sequence ID" value="NZ_CP037940.1"/>
</dbReference>
<comment type="catalytic activity">
    <reaction evidence="11">
        <text>Endonucleolytic cleavage of RNA, removing 21 and 42 nucleotides, respectively, from the 5'- and 3'-termini of a 5S-rRNA precursor.</text>
        <dbReference type="EC" id="3.1.26.8"/>
    </reaction>
</comment>
<dbReference type="GO" id="GO:0005737">
    <property type="term" value="C:cytoplasm"/>
    <property type="evidence" value="ECO:0007669"/>
    <property type="project" value="UniProtKB-SubCell"/>
</dbReference>
<evidence type="ECO:0000256" key="11">
    <source>
        <dbReference type="HAMAP-Rule" id="MF_01469"/>
    </source>
</evidence>
<dbReference type="GO" id="GO:0046872">
    <property type="term" value="F:metal ion binding"/>
    <property type="evidence" value="ECO:0007669"/>
    <property type="project" value="UniProtKB-KW"/>
</dbReference>
<evidence type="ECO:0000256" key="3">
    <source>
        <dbReference type="ARBA" id="ARBA00022552"/>
    </source>
</evidence>
<sequence length="193" mass="21155">MTKLKEVIVVEGKDDTTQIHKALDADTIETNGSAVSRETIAQIQELAVKRGIIIFTDPDFNGERIRKIVSEAVPDAKHAFIKRADGVPDTTGGSLGVEHASVQVIRDALADLYEVVPDAPQVISQADLIHAHLIGGPAARKRREVLGMLLNIGYVNGKQLLKRLQMFQVTQADFQDAVVRLDEGDNQHLKSME</sequence>
<dbReference type="FunFam" id="3.40.1360.10:FF:000006">
    <property type="entry name" value="Ribonuclease M5"/>
    <property type="match status" value="1"/>
</dbReference>
<keyword evidence="5" id="KW-0479">Metal-binding</keyword>
<keyword evidence="8 11" id="KW-0378">Hydrolase</keyword>
<dbReference type="NCBIfam" id="TIGR00334">
    <property type="entry name" value="5S_RNA_mat_M5"/>
    <property type="match status" value="1"/>
</dbReference>
<evidence type="ECO:0000256" key="6">
    <source>
        <dbReference type="ARBA" id="ARBA00022730"/>
    </source>
</evidence>
<comment type="similarity">
    <text evidence="11">Belongs to the ribonuclease M5 family.</text>
</comment>
<evidence type="ECO:0000256" key="2">
    <source>
        <dbReference type="ARBA" id="ARBA00022517"/>
    </source>
</evidence>
<accession>A0A4P6YUC2</accession>
<dbReference type="AlphaFoldDB" id="A0A4P6YUC2"/>
<dbReference type="SUPFAM" id="SSF110455">
    <property type="entry name" value="Toprim domain"/>
    <property type="match status" value="1"/>
</dbReference>
<dbReference type="GO" id="GO:0043822">
    <property type="term" value="F:ribonuclease M5 activity"/>
    <property type="evidence" value="ECO:0007669"/>
    <property type="project" value="UniProtKB-UniRule"/>
</dbReference>
<keyword evidence="7 11" id="KW-0255">Endonuclease</keyword>
<gene>
    <name evidence="11 14" type="primary">rnmV</name>
    <name evidence="14" type="ORF">EQG49_07545</name>
</gene>